<dbReference type="PANTHER" id="PTHR33116">
    <property type="entry name" value="REVERSE TRANSCRIPTASE ZINC-BINDING DOMAIN-CONTAINING PROTEIN-RELATED-RELATED"/>
    <property type="match status" value="1"/>
</dbReference>
<dbReference type="EMBL" id="KZ502877">
    <property type="protein sequence ID" value="PKU71506.1"/>
    <property type="molecule type" value="Genomic_DNA"/>
</dbReference>
<reference evidence="2 3" key="2">
    <citation type="journal article" date="2017" name="Nature">
        <title>The Apostasia genome and the evolution of orchids.</title>
        <authorList>
            <person name="Zhang G.Q."/>
            <person name="Liu K.W."/>
            <person name="Li Z."/>
            <person name="Lohaus R."/>
            <person name="Hsiao Y.Y."/>
            <person name="Niu S.C."/>
            <person name="Wang J.Y."/>
            <person name="Lin Y.C."/>
            <person name="Xu Q."/>
            <person name="Chen L.J."/>
            <person name="Yoshida K."/>
            <person name="Fujiwara S."/>
            <person name="Wang Z.W."/>
            <person name="Zhang Y.Q."/>
            <person name="Mitsuda N."/>
            <person name="Wang M."/>
            <person name="Liu G.H."/>
            <person name="Pecoraro L."/>
            <person name="Huang H.X."/>
            <person name="Xiao X.J."/>
            <person name="Lin M."/>
            <person name="Wu X.Y."/>
            <person name="Wu W.L."/>
            <person name="Chen Y.Y."/>
            <person name="Chang S.B."/>
            <person name="Sakamoto S."/>
            <person name="Ohme-Takagi M."/>
            <person name="Yagi M."/>
            <person name="Zeng S.J."/>
            <person name="Shen C.Y."/>
            <person name="Yeh C.M."/>
            <person name="Luo Y.B."/>
            <person name="Tsai W.C."/>
            <person name="Van de Peer Y."/>
            <person name="Liu Z.J."/>
        </authorList>
    </citation>
    <scope>NUCLEOTIDE SEQUENCE [LARGE SCALE GENOMIC DNA]</scope>
    <source>
        <tissue evidence="2">The whole plant</tissue>
    </source>
</reference>
<keyword evidence="3" id="KW-1185">Reference proteome</keyword>
<dbReference type="AlphaFoldDB" id="A0A2I0W772"/>
<name>A0A2I0W772_9ASPA</name>
<dbReference type="Proteomes" id="UP000233837">
    <property type="component" value="Unassembled WGS sequence"/>
</dbReference>
<proteinExistence type="predicted"/>
<dbReference type="Pfam" id="PF13966">
    <property type="entry name" value="zf-RVT"/>
    <property type="match status" value="1"/>
</dbReference>
<gene>
    <name evidence="2" type="ORF">MA16_Dca004348</name>
</gene>
<sequence>MAIKGGLKTADSLFARGIEVNKNCALCHCYDETSSHLFFECDYSFAILSILMRNLGFLLLRPNILQIFEYIEDTHHKDKDFFFLLICCAVYYIWRERNDRKFGGKSVSSTTLAHKIKTAVLSKILKWKKVENLLHLL</sequence>
<protein>
    <recommendedName>
        <fullName evidence="1">Reverse transcriptase zinc-binding domain-containing protein</fullName>
    </recommendedName>
</protein>
<evidence type="ECO:0000313" key="2">
    <source>
        <dbReference type="EMBL" id="PKU71506.1"/>
    </source>
</evidence>
<evidence type="ECO:0000259" key="1">
    <source>
        <dbReference type="Pfam" id="PF13966"/>
    </source>
</evidence>
<dbReference type="PANTHER" id="PTHR33116:SF78">
    <property type="entry name" value="OS12G0587133 PROTEIN"/>
    <property type="match status" value="1"/>
</dbReference>
<evidence type="ECO:0000313" key="3">
    <source>
        <dbReference type="Proteomes" id="UP000233837"/>
    </source>
</evidence>
<organism evidence="2 3">
    <name type="scientific">Dendrobium catenatum</name>
    <dbReference type="NCBI Taxonomy" id="906689"/>
    <lineage>
        <taxon>Eukaryota</taxon>
        <taxon>Viridiplantae</taxon>
        <taxon>Streptophyta</taxon>
        <taxon>Embryophyta</taxon>
        <taxon>Tracheophyta</taxon>
        <taxon>Spermatophyta</taxon>
        <taxon>Magnoliopsida</taxon>
        <taxon>Liliopsida</taxon>
        <taxon>Asparagales</taxon>
        <taxon>Orchidaceae</taxon>
        <taxon>Epidendroideae</taxon>
        <taxon>Malaxideae</taxon>
        <taxon>Dendrobiinae</taxon>
        <taxon>Dendrobium</taxon>
    </lineage>
</organism>
<accession>A0A2I0W772</accession>
<feature type="domain" description="Reverse transcriptase zinc-binding" evidence="1">
    <location>
        <begin position="2"/>
        <end position="44"/>
    </location>
</feature>
<dbReference type="InterPro" id="IPR026960">
    <property type="entry name" value="RVT-Znf"/>
</dbReference>
<reference evidence="2 3" key="1">
    <citation type="journal article" date="2016" name="Sci. Rep.">
        <title>The Dendrobium catenatum Lindl. genome sequence provides insights into polysaccharide synthase, floral development and adaptive evolution.</title>
        <authorList>
            <person name="Zhang G.Q."/>
            <person name="Xu Q."/>
            <person name="Bian C."/>
            <person name="Tsai W.C."/>
            <person name="Yeh C.M."/>
            <person name="Liu K.W."/>
            <person name="Yoshida K."/>
            <person name="Zhang L.S."/>
            <person name="Chang S.B."/>
            <person name="Chen F."/>
            <person name="Shi Y."/>
            <person name="Su Y.Y."/>
            <person name="Zhang Y.Q."/>
            <person name="Chen L.J."/>
            <person name="Yin Y."/>
            <person name="Lin M."/>
            <person name="Huang H."/>
            <person name="Deng H."/>
            <person name="Wang Z.W."/>
            <person name="Zhu S.L."/>
            <person name="Zhao X."/>
            <person name="Deng C."/>
            <person name="Niu S.C."/>
            <person name="Huang J."/>
            <person name="Wang M."/>
            <person name="Liu G.H."/>
            <person name="Yang H.J."/>
            <person name="Xiao X.J."/>
            <person name="Hsiao Y.Y."/>
            <person name="Wu W.L."/>
            <person name="Chen Y.Y."/>
            <person name="Mitsuda N."/>
            <person name="Ohme-Takagi M."/>
            <person name="Luo Y.B."/>
            <person name="Van de Peer Y."/>
            <person name="Liu Z.J."/>
        </authorList>
    </citation>
    <scope>NUCLEOTIDE SEQUENCE [LARGE SCALE GENOMIC DNA]</scope>
    <source>
        <tissue evidence="2">The whole plant</tissue>
    </source>
</reference>